<name>A0ABD1UD95_9LAMI</name>
<keyword evidence="2" id="KW-1185">Reference proteome</keyword>
<reference evidence="2" key="1">
    <citation type="submission" date="2024-07" db="EMBL/GenBank/DDBJ databases">
        <title>Two chromosome-level genome assemblies of Korean endemic species Abeliophyllum distichum and Forsythia ovata (Oleaceae).</title>
        <authorList>
            <person name="Jang H."/>
        </authorList>
    </citation>
    <scope>NUCLEOTIDE SEQUENCE [LARGE SCALE GENOMIC DNA]</scope>
</reference>
<sequence>MYKDPFVNMLLSNDAKGIVKEFMFSENESVKETSNNGSTEKITVPSATSYEWSNVPGDTLETKMVRDNRCKAAQFQVHLRNSCIGDFSFCNILFNCRGGNLNGVGDLTLGQREFEDVGSSLKCSST</sequence>
<evidence type="ECO:0000313" key="1">
    <source>
        <dbReference type="EMBL" id="KAL2522977.1"/>
    </source>
</evidence>
<comment type="caution">
    <text evidence="1">The sequence shown here is derived from an EMBL/GenBank/DDBJ whole genome shotgun (WGS) entry which is preliminary data.</text>
</comment>
<dbReference type="AlphaFoldDB" id="A0ABD1UD95"/>
<dbReference type="Proteomes" id="UP001604277">
    <property type="component" value="Unassembled WGS sequence"/>
</dbReference>
<dbReference type="EMBL" id="JBFOLJ010000007">
    <property type="protein sequence ID" value="KAL2522977.1"/>
    <property type="molecule type" value="Genomic_DNA"/>
</dbReference>
<organism evidence="1 2">
    <name type="scientific">Forsythia ovata</name>
    <dbReference type="NCBI Taxonomy" id="205694"/>
    <lineage>
        <taxon>Eukaryota</taxon>
        <taxon>Viridiplantae</taxon>
        <taxon>Streptophyta</taxon>
        <taxon>Embryophyta</taxon>
        <taxon>Tracheophyta</taxon>
        <taxon>Spermatophyta</taxon>
        <taxon>Magnoliopsida</taxon>
        <taxon>eudicotyledons</taxon>
        <taxon>Gunneridae</taxon>
        <taxon>Pentapetalae</taxon>
        <taxon>asterids</taxon>
        <taxon>lamiids</taxon>
        <taxon>Lamiales</taxon>
        <taxon>Oleaceae</taxon>
        <taxon>Forsythieae</taxon>
        <taxon>Forsythia</taxon>
    </lineage>
</organism>
<proteinExistence type="predicted"/>
<protein>
    <submittedName>
        <fullName evidence="1">Uncharacterized protein</fullName>
    </submittedName>
</protein>
<evidence type="ECO:0000313" key="2">
    <source>
        <dbReference type="Proteomes" id="UP001604277"/>
    </source>
</evidence>
<gene>
    <name evidence="1" type="ORF">Fot_26900</name>
</gene>
<accession>A0ABD1UD95</accession>